<feature type="DNA-binding region" description="DM" evidence="5">
    <location>
        <begin position="48"/>
        <end position="95"/>
    </location>
</feature>
<dbReference type="Gene3D" id="4.10.1040.10">
    <property type="entry name" value="DM DNA-binding domain"/>
    <property type="match status" value="1"/>
</dbReference>
<accession>A0A1I8MI97</accession>
<keyword evidence="4 5" id="KW-0539">Nucleus</keyword>
<dbReference type="Pfam" id="PF00751">
    <property type="entry name" value="DM"/>
    <property type="match status" value="1"/>
</dbReference>
<evidence type="ECO:0000256" key="6">
    <source>
        <dbReference type="SAM" id="MobiDB-lite"/>
    </source>
</evidence>
<evidence type="ECO:0000256" key="5">
    <source>
        <dbReference type="PROSITE-ProRule" id="PRU00070"/>
    </source>
</evidence>
<dbReference type="GO" id="GO:0007548">
    <property type="term" value="P:sex differentiation"/>
    <property type="evidence" value="ECO:0007669"/>
    <property type="project" value="TreeGrafter"/>
</dbReference>
<comment type="subcellular location">
    <subcellularLocation>
        <location evidence="5">Nucleus</location>
    </subcellularLocation>
</comment>
<dbReference type="InterPro" id="IPR001275">
    <property type="entry name" value="DM_DNA-bd"/>
</dbReference>
<organism evidence="7">
    <name type="scientific">Musca domestica</name>
    <name type="common">House fly</name>
    <dbReference type="NCBI Taxonomy" id="7370"/>
    <lineage>
        <taxon>Eukaryota</taxon>
        <taxon>Metazoa</taxon>
        <taxon>Ecdysozoa</taxon>
        <taxon>Arthropoda</taxon>
        <taxon>Hexapoda</taxon>
        <taxon>Insecta</taxon>
        <taxon>Pterygota</taxon>
        <taxon>Neoptera</taxon>
        <taxon>Endopterygota</taxon>
        <taxon>Diptera</taxon>
        <taxon>Brachycera</taxon>
        <taxon>Muscomorpha</taxon>
        <taxon>Muscoidea</taxon>
        <taxon>Muscidae</taxon>
        <taxon>Musca</taxon>
    </lineage>
</organism>
<dbReference type="PROSITE" id="PS50809">
    <property type="entry name" value="DM_2"/>
    <property type="match status" value="1"/>
</dbReference>
<keyword evidence="2 5" id="KW-0862">Zinc</keyword>
<dbReference type="GO" id="GO:0000978">
    <property type="term" value="F:RNA polymerase II cis-regulatory region sequence-specific DNA binding"/>
    <property type="evidence" value="ECO:0007669"/>
    <property type="project" value="TreeGrafter"/>
</dbReference>
<evidence type="ECO:0000256" key="2">
    <source>
        <dbReference type="ARBA" id="ARBA00022833"/>
    </source>
</evidence>
<reference evidence="7" key="1">
    <citation type="submission" date="2020-05" db="UniProtKB">
        <authorList>
            <consortium name="EnsemblMetazoa"/>
        </authorList>
    </citation>
    <scope>IDENTIFICATION</scope>
    <source>
        <strain evidence="7">Aabys</strain>
    </source>
</reference>
<dbReference type="PANTHER" id="PTHR12322">
    <property type="entry name" value="DOUBLESEX AND MAB-3 RELATED TRANSCRIPTION FACTOR DMRT"/>
    <property type="match status" value="1"/>
</dbReference>
<dbReference type="GO" id="GO:0000981">
    <property type="term" value="F:DNA-binding transcription factor activity, RNA polymerase II-specific"/>
    <property type="evidence" value="ECO:0007669"/>
    <property type="project" value="TreeGrafter"/>
</dbReference>
<protein>
    <submittedName>
        <fullName evidence="7">Uncharacterized protein</fullName>
    </submittedName>
</protein>
<dbReference type="STRING" id="7370.A0A1I8MI97"/>
<keyword evidence="3 5" id="KW-0238">DNA-binding</keyword>
<dbReference type="InterPro" id="IPR036407">
    <property type="entry name" value="DM_DNA-bd_sf"/>
</dbReference>
<name>A0A1I8MI97_MUSDO</name>
<dbReference type="eggNOG" id="KOG3815">
    <property type="taxonomic scope" value="Eukaryota"/>
</dbReference>
<sequence length="359" mass="40429">MLYNQTELSPNNCSYSSDEMSSSKSSTSGSGSPQSNKERRRMLRTPKCARCRNHGVISCVKGHKKLCRWRECTCQNCQLVVDRQRVMAAQVALRRQQTTLADENNSNGYETHSDDSNSSQSCHQPAAAAASAVYQRTQEALIEQKKIYKQRLRNVQQSTLYANAAMEKYNQHFSAWNSPLVERIRKRRAFADPELNQVSDVTLLNAAVVSSIAQPQTMFYEYEAPYLLPYPATTTINNLPVLNPSFLAWNSPLVERIRKRRAFADPELNQVSDVTLLNAAVVSSIAQPQTMFYEYEAPYLLPYPATTTINNLPVLNPSFVNPYTSPAQEKIESVEEIPQTVVTKKPKLSFSIEAIMGIN</sequence>
<dbReference type="PANTHER" id="PTHR12322:SF53">
    <property type="entry name" value="DOUBLESEX-MAB RELATED 11E"/>
    <property type="match status" value="1"/>
</dbReference>
<dbReference type="SUPFAM" id="SSF82927">
    <property type="entry name" value="Cysteine-rich DNA binding domain, (DM domain)"/>
    <property type="match status" value="1"/>
</dbReference>
<dbReference type="PROSITE" id="PS40000">
    <property type="entry name" value="DM_1"/>
    <property type="match status" value="1"/>
</dbReference>
<dbReference type="SMART" id="SM00301">
    <property type="entry name" value="DM"/>
    <property type="match status" value="1"/>
</dbReference>
<dbReference type="GO" id="GO:0046872">
    <property type="term" value="F:metal ion binding"/>
    <property type="evidence" value="ECO:0007669"/>
    <property type="project" value="UniProtKB-KW"/>
</dbReference>
<dbReference type="GO" id="GO:0005634">
    <property type="term" value="C:nucleus"/>
    <property type="evidence" value="ECO:0007669"/>
    <property type="project" value="UniProtKB-SubCell"/>
</dbReference>
<feature type="compositionally biased region" description="Low complexity" evidence="6">
    <location>
        <begin position="14"/>
        <end position="35"/>
    </location>
</feature>
<evidence type="ECO:0000313" key="7">
    <source>
        <dbReference type="EnsemblMetazoa" id="MDOA005164-PB"/>
    </source>
</evidence>
<dbReference type="InterPro" id="IPR026607">
    <property type="entry name" value="DMRT"/>
</dbReference>
<dbReference type="VEuPathDB" id="VectorBase:MDOMA2_013547"/>
<dbReference type="VEuPathDB" id="VectorBase:MDOA005164"/>
<dbReference type="EnsemblMetazoa" id="MDOA005164-RB">
    <property type="protein sequence ID" value="MDOA005164-PB"/>
    <property type="gene ID" value="MDOA005164"/>
</dbReference>
<evidence type="ECO:0000256" key="3">
    <source>
        <dbReference type="ARBA" id="ARBA00023125"/>
    </source>
</evidence>
<dbReference type="AlphaFoldDB" id="A0A1I8MI97"/>
<proteinExistence type="predicted"/>
<evidence type="ECO:0000256" key="1">
    <source>
        <dbReference type="ARBA" id="ARBA00022723"/>
    </source>
</evidence>
<feature type="compositionally biased region" description="Polar residues" evidence="6">
    <location>
        <begin position="1"/>
        <end position="13"/>
    </location>
</feature>
<keyword evidence="1 5" id="KW-0479">Metal-binding</keyword>
<feature type="region of interest" description="Disordered" evidence="6">
    <location>
        <begin position="1"/>
        <end position="41"/>
    </location>
</feature>
<feature type="region of interest" description="Disordered" evidence="6">
    <location>
        <begin position="99"/>
        <end position="122"/>
    </location>
</feature>
<dbReference type="FunFam" id="4.10.1040.10:FF:000001">
    <property type="entry name" value="doublesex- and mab-3-related transcription factor 1"/>
    <property type="match status" value="1"/>
</dbReference>
<evidence type="ECO:0000256" key="4">
    <source>
        <dbReference type="ARBA" id="ARBA00023242"/>
    </source>
</evidence>